<reference evidence="3" key="1">
    <citation type="journal article" date="2014" name="Proc. Natl. Acad. Sci. U.S.A.">
        <title>Extensive sampling of basidiomycete genomes demonstrates inadequacy of the white-rot/brown-rot paradigm for wood decay fungi.</title>
        <authorList>
            <person name="Riley R."/>
            <person name="Salamov A.A."/>
            <person name="Brown D.W."/>
            <person name="Nagy L.G."/>
            <person name="Floudas D."/>
            <person name="Held B.W."/>
            <person name="Levasseur A."/>
            <person name="Lombard V."/>
            <person name="Morin E."/>
            <person name="Otillar R."/>
            <person name="Lindquist E.A."/>
            <person name="Sun H."/>
            <person name="LaButti K.M."/>
            <person name="Schmutz J."/>
            <person name="Jabbour D."/>
            <person name="Luo H."/>
            <person name="Baker S.E."/>
            <person name="Pisabarro A.G."/>
            <person name="Walton J.D."/>
            <person name="Blanchette R.A."/>
            <person name="Henrissat B."/>
            <person name="Martin F."/>
            <person name="Cullen D."/>
            <person name="Hibbett D.S."/>
            <person name="Grigoriev I.V."/>
        </authorList>
    </citation>
    <scope>NUCLEOTIDE SEQUENCE [LARGE SCALE GENOMIC DNA]</scope>
    <source>
        <strain evidence="3">FD-172 SS1</strain>
    </source>
</reference>
<name>A0A067M2L6_BOTB1</name>
<dbReference type="HOGENOM" id="CLU_2628476_0_0_1"/>
<organism evidence="2 3">
    <name type="scientific">Botryobasidium botryosum (strain FD-172 SS1)</name>
    <dbReference type="NCBI Taxonomy" id="930990"/>
    <lineage>
        <taxon>Eukaryota</taxon>
        <taxon>Fungi</taxon>
        <taxon>Dikarya</taxon>
        <taxon>Basidiomycota</taxon>
        <taxon>Agaricomycotina</taxon>
        <taxon>Agaricomycetes</taxon>
        <taxon>Cantharellales</taxon>
        <taxon>Botryobasidiaceae</taxon>
        <taxon>Botryobasidium</taxon>
    </lineage>
</organism>
<dbReference type="GO" id="GO:0004523">
    <property type="term" value="F:RNA-DNA hybrid ribonuclease activity"/>
    <property type="evidence" value="ECO:0007669"/>
    <property type="project" value="InterPro"/>
</dbReference>
<dbReference type="Proteomes" id="UP000027195">
    <property type="component" value="Unassembled WGS sequence"/>
</dbReference>
<evidence type="ECO:0000313" key="2">
    <source>
        <dbReference type="EMBL" id="KDQ10018.1"/>
    </source>
</evidence>
<accession>A0A067M2L6</accession>
<dbReference type="InterPro" id="IPR036397">
    <property type="entry name" value="RNaseH_sf"/>
</dbReference>
<sequence>MLFHQELTRTLAAHPNINITLQWTPGHEGIIGNELADEHAKKAASGDTQLSSSICAALTKALPVSVAATRASMKTRTR</sequence>
<dbReference type="GO" id="GO:0003676">
    <property type="term" value="F:nucleic acid binding"/>
    <property type="evidence" value="ECO:0007669"/>
    <property type="project" value="InterPro"/>
</dbReference>
<dbReference type="Pfam" id="PF00075">
    <property type="entry name" value="RNase_H"/>
    <property type="match status" value="1"/>
</dbReference>
<dbReference type="InterPro" id="IPR002156">
    <property type="entry name" value="RNaseH_domain"/>
</dbReference>
<proteinExistence type="predicted"/>
<evidence type="ECO:0000259" key="1">
    <source>
        <dbReference type="PROSITE" id="PS50879"/>
    </source>
</evidence>
<dbReference type="STRING" id="930990.A0A067M2L6"/>
<feature type="domain" description="RNase H type-1" evidence="1">
    <location>
        <begin position="1"/>
        <end position="45"/>
    </location>
</feature>
<protein>
    <recommendedName>
        <fullName evidence="1">RNase H type-1 domain-containing protein</fullName>
    </recommendedName>
</protein>
<dbReference type="EMBL" id="KL198072">
    <property type="protein sequence ID" value="KDQ10018.1"/>
    <property type="molecule type" value="Genomic_DNA"/>
</dbReference>
<gene>
    <name evidence="2" type="ORF">BOTBODRAFT_137309</name>
</gene>
<feature type="non-terminal residue" evidence="2">
    <location>
        <position position="78"/>
    </location>
</feature>
<evidence type="ECO:0000313" key="3">
    <source>
        <dbReference type="Proteomes" id="UP000027195"/>
    </source>
</evidence>
<dbReference type="Gene3D" id="3.30.420.10">
    <property type="entry name" value="Ribonuclease H-like superfamily/Ribonuclease H"/>
    <property type="match status" value="1"/>
</dbReference>
<keyword evidence="3" id="KW-1185">Reference proteome</keyword>
<dbReference type="OrthoDB" id="3265515at2759"/>
<dbReference type="PROSITE" id="PS50879">
    <property type="entry name" value="RNASE_H_1"/>
    <property type="match status" value="1"/>
</dbReference>
<dbReference type="InParanoid" id="A0A067M2L6"/>
<dbReference type="InterPro" id="IPR012337">
    <property type="entry name" value="RNaseH-like_sf"/>
</dbReference>
<dbReference type="AlphaFoldDB" id="A0A067M2L6"/>
<dbReference type="SUPFAM" id="SSF53098">
    <property type="entry name" value="Ribonuclease H-like"/>
    <property type="match status" value="1"/>
</dbReference>